<proteinExistence type="predicted"/>
<evidence type="ECO:0000313" key="2">
    <source>
        <dbReference type="EMBL" id="EAX90496.1"/>
    </source>
</evidence>
<dbReference type="KEGG" id="tva:4748182"/>
<organism evidence="2 3">
    <name type="scientific">Trichomonas vaginalis (strain ATCC PRA-98 / G3)</name>
    <dbReference type="NCBI Taxonomy" id="412133"/>
    <lineage>
        <taxon>Eukaryota</taxon>
        <taxon>Metamonada</taxon>
        <taxon>Parabasalia</taxon>
        <taxon>Trichomonadida</taxon>
        <taxon>Trichomonadidae</taxon>
        <taxon>Trichomonas</taxon>
    </lineage>
</organism>
<dbReference type="OrthoDB" id="6111338at2759"/>
<dbReference type="Gene3D" id="1.10.287.1490">
    <property type="match status" value="1"/>
</dbReference>
<accession>A2FX83</accession>
<reference evidence="2" key="2">
    <citation type="journal article" date="2007" name="Science">
        <title>Draft genome sequence of the sexually transmitted pathogen Trichomonas vaginalis.</title>
        <authorList>
            <person name="Carlton J.M."/>
            <person name="Hirt R.P."/>
            <person name="Silva J.C."/>
            <person name="Delcher A.L."/>
            <person name="Schatz M."/>
            <person name="Zhao Q."/>
            <person name="Wortman J.R."/>
            <person name="Bidwell S.L."/>
            <person name="Alsmark U.C.M."/>
            <person name="Besteiro S."/>
            <person name="Sicheritz-Ponten T."/>
            <person name="Noel C.J."/>
            <person name="Dacks J.B."/>
            <person name="Foster P.G."/>
            <person name="Simillion C."/>
            <person name="Van de Peer Y."/>
            <person name="Miranda-Saavedra D."/>
            <person name="Barton G.J."/>
            <person name="Westrop G.D."/>
            <person name="Mueller S."/>
            <person name="Dessi D."/>
            <person name="Fiori P.L."/>
            <person name="Ren Q."/>
            <person name="Paulsen I."/>
            <person name="Zhang H."/>
            <person name="Bastida-Corcuera F.D."/>
            <person name="Simoes-Barbosa A."/>
            <person name="Brown M.T."/>
            <person name="Hayes R.D."/>
            <person name="Mukherjee M."/>
            <person name="Okumura C.Y."/>
            <person name="Schneider R."/>
            <person name="Smith A.J."/>
            <person name="Vanacova S."/>
            <person name="Villalvazo M."/>
            <person name="Haas B.J."/>
            <person name="Pertea M."/>
            <person name="Feldblyum T.V."/>
            <person name="Utterback T.R."/>
            <person name="Shu C.L."/>
            <person name="Osoegawa K."/>
            <person name="de Jong P.J."/>
            <person name="Hrdy I."/>
            <person name="Horvathova L."/>
            <person name="Zubacova Z."/>
            <person name="Dolezal P."/>
            <person name="Malik S.B."/>
            <person name="Logsdon J.M. Jr."/>
            <person name="Henze K."/>
            <person name="Gupta A."/>
            <person name="Wang C.C."/>
            <person name="Dunne R.L."/>
            <person name="Upcroft J.A."/>
            <person name="Upcroft P."/>
            <person name="White O."/>
            <person name="Salzberg S.L."/>
            <person name="Tang P."/>
            <person name="Chiu C.-H."/>
            <person name="Lee Y.-S."/>
            <person name="Embley T.M."/>
            <person name="Coombs G.H."/>
            <person name="Mottram J.C."/>
            <person name="Tachezy J."/>
            <person name="Fraser-Liggett C.M."/>
            <person name="Johnson P.J."/>
        </authorList>
    </citation>
    <scope>NUCLEOTIDE SEQUENCE [LARGE SCALE GENOMIC DNA]</scope>
    <source>
        <strain evidence="2">G3</strain>
    </source>
</reference>
<keyword evidence="1" id="KW-0175">Coiled coil</keyword>
<name>A2FX83_TRIV3</name>
<dbReference type="PANTHER" id="PTHR44207:SF1">
    <property type="entry name" value="SURFACE ANTIGEN BSPA-LIKE"/>
    <property type="match status" value="1"/>
</dbReference>
<sequence length="190" mass="21818">MDLVSQIMEKSTLNSKYFAPLLQQGSLKCESNKLYYGVRKCEISIDTYDDAISILQSYKKFFKLKSSGNLADFFKKYSEEHGTDSSEVIQLKEEIEDLKSKLTLLEKSNNHYKTAITDYKEAIDKYKEALNQSTAASDHYKAAMEQYKSVGETYKSAADSYQSTVELYQKAISELKEENARLKRKINSNE</sequence>
<dbReference type="PANTHER" id="PTHR44207">
    <property type="entry name" value="SURFACE ANTIGEN BSPA-LIKE-RELATED"/>
    <property type="match status" value="1"/>
</dbReference>
<dbReference type="EMBL" id="DS114103">
    <property type="protein sequence ID" value="EAX90496.1"/>
    <property type="molecule type" value="Genomic_DNA"/>
</dbReference>
<dbReference type="VEuPathDB" id="TrichDB:TVAGG3_0001820"/>
<evidence type="ECO:0000313" key="3">
    <source>
        <dbReference type="Proteomes" id="UP000001542"/>
    </source>
</evidence>
<feature type="coiled-coil region" evidence="1">
    <location>
        <begin position="88"/>
        <end position="188"/>
    </location>
</feature>
<dbReference type="VEuPathDB" id="TrichDB:TVAG_360430"/>
<dbReference type="SUPFAM" id="SSF46579">
    <property type="entry name" value="Prefoldin"/>
    <property type="match status" value="1"/>
</dbReference>
<dbReference type="InParanoid" id="A2FX83"/>
<dbReference type="AlphaFoldDB" id="A2FX83"/>
<evidence type="ECO:0000256" key="1">
    <source>
        <dbReference type="SAM" id="Coils"/>
    </source>
</evidence>
<reference evidence="2" key="1">
    <citation type="submission" date="2006-10" db="EMBL/GenBank/DDBJ databases">
        <authorList>
            <person name="Amadeo P."/>
            <person name="Zhao Q."/>
            <person name="Wortman J."/>
            <person name="Fraser-Liggett C."/>
            <person name="Carlton J."/>
        </authorList>
    </citation>
    <scope>NUCLEOTIDE SEQUENCE</scope>
    <source>
        <strain evidence="2">G3</strain>
    </source>
</reference>
<gene>
    <name evidence="2" type="ORF">TVAG_360430</name>
</gene>
<dbReference type="SMR" id="A2FX83"/>
<dbReference type="Proteomes" id="UP000001542">
    <property type="component" value="Unassembled WGS sequence"/>
</dbReference>
<dbReference type="RefSeq" id="XP_001303426.1">
    <property type="nucleotide sequence ID" value="XM_001303425.1"/>
</dbReference>
<keyword evidence="3" id="KW-1185">Reference proteome</keyword>
<protein>
    <submittedName>
        <fullName evidence="2">Uncharacterized protein</fullName>
    </submittedName>
</protein>